<accession>A0A662ZJK5</accession>
<dbReference type="GO" id="GO:0043565">
    <property type="term" value="F:sequence-specific DNA binding"/>
    <property type="evidence" value="ECO:0007669"/>
    <property type="project" value="InterPro"/>
</dbReference>
<feature type="domain" description="HTH araC/xylS-type" evidence="5">
    <location>
        <begin position="191"/>
        <end position="289"/>
    </location>
</feature>
<evidence type="ECO:0000256" key="1">
    <source>
        <dbReference type="ARBA" id="ARBA00023015"/>
    </source>
</evidence>
<dbReference type="PANTHER" id="PTHR43280">
    <property type="entry name" value="ARAC-FAMILY TRANSCRIPTIONAL REGULATOR"/>
    <property type="match status" value="1"/>
</dbReference>
<dbReference type="Proteomes" id="UP000243745">
    <property type="component" value="Unassembled WGS sequence"/>
</dbReference>
<dbReference type="AlphaFoldDB" id="A0A662ZJK5"/>
<name>A0A662ZJK5_9GAMM</name>
<evidence type="ECO:0000259" key="5">
    <source>
        <dbReference type="PROSITE" id="PS01124"/>
    </source>
</evidence>
<dbReference type="InterPro" id="IPR037923">
    <property type="entry name" value="HTH-like"/>
</dbReference>
<dbReference type="InterPro" id="IPR018060">
    <property type="entry name" value="HTH_AraC"/>
</dbReference>
<dbReference type="Gene3D" id="2.60.120.10">
    <property type="entry name" value="Jelly Rolls"/>
    <property type="match status" value="1"/>
</dbReference>
<reference evidence="6 7" key="1">
    <citation type="submission" date="2016-10" db="EMBL/GenBank/DDBJ databases">
        <authorList>
            <person name="Varghese N."/>
            <person name="Submissions S."/>
        </authorList>
    </citation>
    <scope>NUCLEOTIDE SEQUENCE [LARGE SCALE GENOMIC DNA]</scope>
    <source>
        <strain evidence="6 7">DSM 1361</strain>
    </source>
</reference>
<evidence type="ECO:0000313" key="7">
    <source>
        <dbReference type="Proteomes" id="UP000243745"/>
    </source>
</evidence>
<evidence type="ECO:0000313" key="6">
    <source>
        <dbReference type="EMBL" id="SFP50876.1"/>
    </source>
</evidence>
<dbReference type="PANTHER" id="PTHR43280:SF28">
    <property type="entry name" value="HTH-TYPE TRANSCRIPTIONAL ACTIVATOR RHAS"/>
    <property type="match status" value="1"/>
</dbReference>
<dbReference type="SUPFAM" id="SSF46689">
    <property type="entry name" value="Homeodomain-like"/>
    <property type="match status" value="2"/>
</dbReference>
<keyword evidence="1" id="KW-0805">Transcription regulation</keyword>
<gene>
    <name evidence="6" type="ORF">SAMN02910344_01580</name>
</gene>
<keyword evidence="4" id="KW-0804">Transcription</keyword>
<dbReference type="PROSITE" id="PS00041">
    <property type="entry name" value="HTH_ARAC_FAMILY_1"/>
    <property type="match status" value="1"/>
</dbReference>
<dbReference type="SMART" id="SM00342">
    <property type="entry name" value="HTH_ARAC"/>
    <property type="match status" value="1"/>
</dbReference>
<keyword evidence="7" id="KW-1185">Reference proteome</keyword>
<dbReference type="Pfam" id="PF12833">
    <property type="entry name" value="HTH_18"/>
    <property type="match status" value="1"/>
</dbReference>
<dbReference type="RefSeq" id="WP_177178537.1">
    <property type="nucleotide sequence ID" value="NZ_FOXF01000030.1"/>
</dbReference>
<evidence type="ECO:0000256" key="2">
    <source>
        <dbReference type="ARBA" id="ARBA00023125"/>
    </source>
</evidence>
<proteinExistence type="predicted"/>
<dbReference type="InterPro" id="IPR018062">
    <property type="entry name" value="HTH_AraC-typ_CS"/>
</dbReference>
<dbReference type="GO" id="GO:0003700">
    <property type="term" value="F:DNA-binding transcription factor activity"/>
    <property type="evidence" value="ECO:0007669"/>
    <property type="project" value="InterPro"/>
</dbReference>
<organism evidence="6 7">
    <name type="scientific">Ruminobacter amylophilus</name>
    <dbReference type="NCBI Taxonomy" id="867"/>
    <lineage>
        <taxon>Bacteria</taxon>
        <taxon>Pseudomonadati</taxon>
        <taxon>Pseudomonadota</taxon>
        <taxon>Gammaproteobacteria</taxon>
        <taxon>Aeromonadales</taxon>
        <taxon>Succinivibrionaceae</taxon>
        <taxon>Ruminobacter</taxon>
    </lineage>
</organism>
<keyword evidence="2 6" id="KW-0238">DNA-binding</keyword>
<dbReference type="InterPro" id="IPR014710">
    <property type="entry name" value="RmlC-like_jellyroll"/>
</dbReference>
<dbReference type="PRINTS" id="PR00032">
    <property type="entry name" value="HTHARAC"/>
</dbReference>
<keyword evidence="3" id="KW-0010">Activator</keyword>
<evidence type="ECO:0000256" key="3">
    <source>
        <dbReference type="ARBA" id="ARBA00023159"/>
    </source>
</evidence>
<dbReference type="Gene3D" id="1.10.10.60">
    <property type="entry name" value="Homeodomain-like"/>
    <property type="match status" value="2"/>
</dbReference>
<dbReference type="EMBL" id="FOXF01000030">
    <property type="protein sequence ID" value="SFP50876.1"/>
    <property type="molecule type" value="Genomic_DNA"/>
</dbReference>
<sequence length="291" mass="33942">MNNVRLIHESKKHGKDDFSYSIYHTIIPLWMKSFPLHWHDEVEITVITEGTALFTICNRKITASAGDILIANRRYPHCVEQYRDEGASFFSILFNTNLVKNRILDPENLGIIEDIEAERLIFPEIIKKDTPLNVRLMPVLSELIENRKKSYTDFQMGVLGCLYLVFQILSRNTVRNDRTATEYRVDFSKIKPAINAVINHYEQKISISSVAGECCLSDSHFMKLFKKTTGKTFNEFLIDHRLSKASQMLKDTDDRIIDIANSCGFYNQSYFTRMFIRHYSVTPSEYRKIMR</sequence>
<dbReference type="PROSITE" id="PS01124">
    <property type="entry name" value="HTH_ARAC_FAMILY_2"/>
    <property type="match status" value="1"/>
</dbReference>
<protein>
    <submittedName>
        <fullName evidence="6">AraC-type DNA-binding protein</fullName>
    </submittedName>
</protein>
<dbReference type="Pfam" id="PF02311">
    <property type="entry name" value="AraC_binding"/>
    <property type="match status" value="1"/>
</dbReference>
<dbReference type="InterPro" id="IPR020449">
    <property type="entry name" value="Tscrpt_reg_AraC-type_HTH"/>
</dbReference>
<evidence type="ECO:0000256" key="4">
    <source>
        <dbReference type="ARBA" id="ARBA00023163"/>
    </source>
</evidence>
<dbReference type="InterPro" id="IPR009057">
    <property type="entry name" value="Homeodomain-like_sf"/>
</dbReference>
<dbReference type="InterPro" id="IPR003313">
    <property type="entry name" value="AraC-bd"/>
</dbReference>
<dbReference type="SUPFAM" id="SSF51215">
    <property type="entry name" value="Regulatory protein AraC"/>
    <property type="match status" value="1"/>
</dbReference>